<dbReference type="RefSeq" id="WP_343897817.1">
    <property type="nucleotide sequence ID" value="NZ_BAAAFZ010000092.1"/>
</dbReference>
<dbReference type="InterPro" id="IPR005950">
    <property type="entry name" value="ModA"/>
</dbReference>
<evidence type="ECO:0000256" key="2">
    <source>
        <dbReference type="ARBA" id="ARBA00022723"/>
    </source>
</evidence>
<proteinExistence type="inferred from homology"/>
<accession>A0ABN1G3R5</accession>
<evidence type="ECO:0000313" key="6">
    <source>
        <dbReference type="Proteomes" id="UP001501588"/>
    </source>
</evidence>
<protein>
    <submittedName>
        <fullName evidence="5">Molybdate ABC transporter substrate-binding protein</fullName>
    </submittedName>
</protein>
<dbReference type="PANTHER" id="PTHR30632:SF17">
    <property type="entry name" value="MOLYBDATE-BINDING PROTEIN MODA"/>
    <property type="match status" value="1"/>
</dbReference>
<dbReference type="NCBIfam" id="NF007958">
    <property type="entry name" value="PRK10677.1"/>
    <property type="match status" value="1"/>
</dbReference>
<keyword evidence="2" id="KW-0479">Metal-binding</keyword>
<dbReference type="NCBIfam" id="TIGR01256">
    <property type="entry name" value="modA"/>
    <property type="match status" value="1"/>
</dbReference>
<evidence type="ECO:0000256" key="1">
    <source>
        <dbReference type="ARBA" id="ARBA00009175"/>
    </source>
</evidence>
<name>A0ABN1G3R5_9PROT</name>
<dbReference type="SUPFAM" id="SSF53850">
    <property type="entry name" value="Periplasmic binding protein-like II"/>
    <property type="match status" value="1"/>
</dbReference>
<evidence type="ECO:0000313" key="5">
    <source>
        <dbReference type="EMBL" id="GAA0603568.1"/>
    </source>
</evidence>
<gene>
    <name evidence="5" type="primary">modA</name>
    <name evidence="5" type="ORF">GCM10009416_46460</name>
</gene>
<dbReference type="InterPro" id="IPR050682">
    <property type="entry name" value="ModA/WtpA"/>
</dbReference>
<dbReference type="Pfam" id="PF13531">
    <property type="entry name" value="SBP_bac_11"/>
    <property type="match status" value="1"/>
</dbReference>
<reference evidence="5 6" key="1">
    <citation type="journal article" date="2019" name="Int. J. Syst. Evol. Microbiol.">
        <title>The Global Catalogue of Microorganisms (GCM) 10K type strain sequencing project: providing services to taxonomists for standard genome sequencing and annotation.</title>
        <authorList>
            <consortium name="The Broad Institute Genomics Platform"/>
            <consortium name="The Broad Institute Genome Sequencing Center for Infectious Disease"/>
            <person name="Wu L."/>
            <person name="Ma J."/>
        </authorList>
    </citation>
    <scope>NUCLEOTIDE SEQUENCE [LARGE SCALE GENOMIC DNA]</scope>
    <source>
        <strain evidence="5 6">JCM 9933</strain>
    </source>
</reference>
<keyword evidence="3 4" id="KW-0732">Signal</keyword>
<dbReference type="Proteomes" id="UP001501588">
    <property type="component" value="Unassembled WGS sequence"/>
</dbReference>
<dbReference type="Gene3D" id="3.40.190.10">
    <property type="entry name" value="Periplasmic binding protein-like II"/>
    <property type="match status" value="2"/>
</dbReference>
<comment type="caution">
    <text evidence="5">The sequence shown here is derived from an EMBL/GenBank/DDBJ whole genome shotgun (WGS) entry which is preliminary data.</text>
</comment>
<organism evidence="5 6">
    <name type="scientific">Craurococcus roseus</name>
    <dbReference type="NCBI Taxonomy" id="77585"/>
    <lineage>
        <taxon>Bacteria</taxon>
        <taxon>Pseudomonadati</taxon>
        <taxon>Pseudomonadota</taxon>
        <taxon>Alphaproteobacteria</taxon>
        <taxon>Acetobacterales</taxon>
        <taxon>Acetobacteraceae</taxon>
        <taxon>Craurococcus</taxon>
    </lineage>
</organism>
<feature type="signal peptide" evidence="4">
    <location>
        <begin position="1"/>
        <end position="20"/>
    </location>
</feature>
<comment type="similarity">
    <text evidence="1">Belongs to the bacterial solute-binding protein ModA family.</text>
</comment>
<sequence>MRRRLVLLASASCAPSLTPAAAPRAQDAPPPLTVFAAASLQDALRAIEPAWRAAAPGGPPLRFSFAASSALARQIEQGAPADLFASADEPWMDYLQQRNLIAPDTRASPLANALVLVAPAGSAIRPMTLDRGTDLAALLGPNGRLATGDPAHVPVGRYAQAALEWMGQWQALSPRLARADNVRSALLLVERGEAPLGIVYATDAGASQGVRAVGTFPTGSHPPVTYPFAVTRRAEGDARARALLAFLAGPGSEGVWRRFGFSRAGE</sequence>
<keyword evidence="6" id="KW-1185">Reference proteome</keyword>
<feature type="chain" id="PRO_5045430157" evidence="4">
    <location>
        <begin position="21"/>
        <end position="266"/>
    </location>
</feature>
<dbReference type="EMBL" id="BAAAFZ010000092">
    <property type="protein sequence ID" value="GAA0603568.1"/>
    <property type="molecule type" value="Genomic_DNA"/>
</dbReference>
<evidence type="ECO:0000256" key="4">
    <source>
        <dbReference type="SAM" id="SignalP"/>
    </source>
</evidence>
<dbReference type="PIRSF" id="PIRSF004846">
    <property type="entry name" value="ModA"/>
    <property type="match status" value="1"/>
</dbReference>
<dbReference type="PANTHER" id="PTHR30632">
    <property type="entry name" value="MOLYBDATE-BINDING PERIPLASMIC PROTEIN"/>
    <property type="match status" value="1"/>
</dbReference>
<evidence type="ECO:0000256" key="3">
    <source>
        <dbReference type="ARBA" id="ARBA00022729"/>
    </source>
</evidence>